<reference evidence="2 3" key="1">
    <citation type="submission" date="2024-03" db="EMBL/GenBank/DDBJ databases">
        <authorList>
            <person name="Gkanogiannis A."/>
            <person name="Becerra Lopez-Lavalle L."/>
        </authorList>
    </citation>
    <scope>NUCLEOTIDE SEQUENCE [LARGE SCALE GENOMIC DNA]</scope>
</reference>
<dbReference type="InterPro" id="IPR006527">
    <property type="entry name" value="F-box-assoc_dom_typ1"/>
</dbReference>
<evidence type="ECO:0000313" key="3">
    <source>
        <dbReference type="Proteomes" id="UP001642487"/>
    </source>
</evidence>
<evidence type="ECO:0000259" key="1">
    <source>
        <dbReference type="Pfam" id="PF07734"/>
    </source>
</evidence>
<gene>
    <name evidence="2" type="ORF">CITCOLO1_LOCUS6923</name>
</gene>
<accession>A0ABP0Y8V0</accession>
<feature type="domain" description="F-box associated beta-propeller type 1" evidence="1">
    <location>
        <begin position="92"/>
        <end position="253"/>
    </location>
</feature>
<dbReference type="NCBIfam" id="TIGR01640">
    <property type="entry name" value="F_box_assoc_1"/>
    <property type="match status" value="1"/>
</dbReference>
<sequence length="273" mass="31253">MKLNSPSPIIPSHPHPSLTTSIFNVLLINIRCHISTAILTAYFASPFSHAIFFSVIPSLEISANYPPPLFTSMDNHASAITFDIDVYFYPNAIGFGYDSKSKDFKVVRVVNYVDPASDFLPPRAEVYHLEKDRWREIKTPIYGRAHQGSFEIYYQGFYYWWADSIVDELCPKEGRPKILWRFNMSEEVFDNISVPYLKDNWSYYVGMGVLNGSIVLLNYTNPRDERSFDVWRMDSKDGEVLWSKLFTVGPVLGAPTPLGFVSSDQLLMEDKEG</sequence>
<dbReference type="Pfam" id="PF07734">
    <property type="entry name" value="FBA_1"/>
    <property type="match status" value="1"/>
</dbReference>
<keyword evidence="3" id="KW-1185">Reference proteome</keyword>
<dbReference type="PANTHER" id="PTHR31111:SF136">
    <property type="entry name" value="F-BOX ASSOCIATED DOMAIN-CONTAINING PROTEIN"/>
    <property type="match status" value="1"/>
</dbReference>
<name>A0ABP0Y8V0_9ROSI</name>
<dbReference type="PANTHER" id="PTHR31111">
    <property type="entry name" value="BNAA05G37150D PROTEIN-RELATED"/>
    <property type="match status" value="1"/>
</dbReference>
<dbReference type="Proteomes" id="UP001642487">
    <property type="component" value="Chromosome 2"/>
</dbReference>
<dbReference type="EMBL" id="OZ021736">
    <property type="protein sequence ID" value="CAK9315142.1"/>
    <property type="molecule type" value="Genomic_DNA"/>
</dbReference>
<proteinExistence type="predicted"/>
<organism evidence="2 3">
    <name type="scientific">Citrullus colocynthis</name>
    <name type="common">colocynth</name>
    <dbReference type="NCBI Taxonomy" id="252529"/>
    <lineage>
        <taxon>Eukaryota</taxon>
        <taxon>Viridiplantae</taxon>
        <taxon>Streptophyta</taxon>
        <taxon>Embryophyta</taxon>
        <taxon>Tracheophyta</taxon>
        <taxon>Spermatophyta</taxon>
        <taxon>Magnoliopsida</taxon>
        <taxon>eudicotyledons</taxon>
        <taxon>Gunneridae</taxon>
        <taxon>Pentapetalae</taxon>
        <taxon>rosids</taxon>
        <taxon>fabids</taxon>
        <taxon>Cucurbitales</taxon>
        <taxon>Cucurbitaceae</taxon>
        <taxon>Benincaseae</taxon>
        <taxon>Citrullus</taxon>
    </lineage>
</organism>
<dbReference type="InterPro" id="IPR017451">
    <property type="entry name" value="F-box-assoc_interact_dom"/>
</dbReference>
<protein>
    <recommendedName>
        <fullName evidence="1">F-box associated beta-propeller type 1 domain-containing protein</fullName>
    </recommendedName>
</protein>
<evidence type="ECO:0000313" key="2">
    <source>
        <dbReference type="EMBL" id="CAK9315142.1"/>
    </source>
</evidence>